<accession>A0AAE1DNY7</accession>
<evidence type="ECO:0000313" key="3">
    <source>
        <dbReference type="Proteomes" id="UP001283361"/>
    </source>
</evidence>
<protein>
    <submittedName>
        <fullName evidence="2">Uncharacterized protein</fullName>
    </submittedName>
</protein>
<name>A0AAE1DNY7_9GAST</name>
<organism evidence="2 3">
    <name type="scientific">Elysia crispata</name>
    <name type="common">lettuce slug</name>
    <dbReference type="NCBI Taxonomy" id="231223"/>
    <lineage>
        <taxon>Eukaryota</taxon>
        <taxon>Metazoa</taxon>
        <taxon>Spiralia</taxon>
        <taxon>Lophotrochozoa</taxon>
        <taxon>Mollusca</taxon>
        <taxon>Gastropoda</taxon>
        <taxon>Heterobranchia</taxon>
        <taxon>Euthyneura</taxon>
        <taxon>Panpulmonata</taxon>
        <taxon>Sacoglossa</taxon>
        <taxon>Placobranchoidea</taxon>
        <taxon>Plakobranchidae</taxon>
        <taxon>Elysia</taxon>
    </lineage>
</organism>
<evidence type="ECO:0000313" key="2">
    <source>
        <dbReference type="EMBL" id="KAK3777751.1"/>
    </source>
</evidence>
<feature type="region of interest" description="Disordered" evidence="1">
    <location>
        <begin position="110"/>
        <end position="137"/>
    </location>
</feature>
<dbReference type="Proteomes" id="UP001283361">
    <property type="component" value="Unassembled WGS sequence"/>
</dbReference>
<comment type="caution">
    <text evidence="2">The sequence shown here is derived from an EMBL/GenBank/DDBJ whole genome shotgun (WGS) entry which is preliminary data.</text>
</comment>
<reference evidence="2" key="1">
    <citation type="journal article" date="2023" name="G3 (Bethesda)">
        <title>A reference genome for the long-term kleptoplast-retaining sea slug Elysia crispata morphotype clarki.</title>
        <authorList>
            <person name="Eastman K.E."/>
            <person name="Pendleton A.L."/>
            <person name="Shaikh M.A."/>
            <person name="Suttiyut T."/>
            <person name="Ogas R."/>
            <person name="Tomko P."/>
            <person name="Gavelis G."/>
            <person name="Widhalm J.R."/>
            <person name="Wisecaver J.H."/>
        </authorList>
    </citation>
    <scope>NUCLEOTIDE SEQUENCE</scope>
    <source>
        <strain evidence="2">ECLA1</strain>
    </source>
</reference>
<dbReference type="AlphaFoldDB" id="A0AAE1DNY7"/>
<dbReference type="EMBL" id="JAWDGP010003059">
    <property type="protein sequence ID" value="KAK3777751.1"/>
    <property type="molecule type" value="Genomic_DNA"/>
</dbReference>
<gene>
    <name evidence="2" type="ORF">RRG08_062826</name>
</gene>
<proteinExistence type="predicted"/>
<sequence>MLSYLQKANRAVHHMVLTPSEQHPIADKMLLQAMKQVYGYDGEPKRHSVHGYLMNTPMEDDELYQFPVLKWITPGEILKGLTFEAKSLVNKVKEFMNSNQVAVWLHDTDQPRPQVPLTQGSSPAYSVRVDMRQQQEP</sequence>
<evidence type="ECO:0000256" key="1">
    <source>
        <dbReference type="SAM" id="MobiDB-lite"/>
    </source>
</evidence>
<keyword evidence="3" id="KW-1185">Reference proteome</keyword>